<sequence length="218" mass="23950">MGIALITILVLWFRKRRQRIYPAKSLPAQTELDVWTQSGKPAVHGGLHEDQNPWTGILNGRPRQSNGGQDAAGPNHIRRSSDREARNFTTPKSPTVFGGHMQSFQRGAKRRRAESRFGIALSDSSSLRGTTDIQNMVQDRNGGRAELSGEGGSTQRKARSVGLPAEFRRSVYPMKWCGVLIPVLPQRLIQALEAPEADQCRSRLSIATGAFGYSEAAA</sequence>
<keyword evidence="3" id="KW-1185">Reference proteome</keyword>
<evidence type="ECO:0000256" key="1">
    <source>
        <dbReference type="SAM" id="MobiDB-lite"/>
    </source>
</evidence>
<feature type="region of interest" description="Disordered" evidence="1">
    <location>
        <begin position="138"/>
        <end position="160"/>
    </location>
</feature>
<dbReference type="EMBL" id="JAVRRT010000023">
    <property type="protein sequence ID" value="KAK5163794.1"/>
    <property type="molecule type" value="Genomic_DNA"/>
</dbReference>
<protein>
    <submittedName>
        <fullName evidence="2">Uncharacterized protein</fullName>
    </submittedName>
</protein>
<name>A0AAV9NVZ1_9PEZI</name>
<dbReference type="RefSeq" id="XP_064654196.1">
    <property type="nucleotide sequence ID" value="XM_064807687.1"/>
</dbReference>
<proteinExistence type="predicted"/>
<dbReference type="GeneID" id="89931795"/>
<dbReference type="Proteomes" id="UP001337655">
    <property type="component" value="Unassembled WGS sequence"/>
</dbReference>
<evidence type="ECO:0000313" key="2">
    <source>
        <dbReference type="EMBL" id="KAK5163794.1"/>
    </source>
</evidence>
<feature type="region of interest" description="Disordered" evidence="1">
    <location>
        <begin position="41"/>
        <end position="112"/>
    </location>
</feature>
<accession>A0AAV9NVZ1</accession>
<evidence type="ECO:0000313" key="3">
    <source>
        <dbReference type="Proteomes" id="UP001337655"/>
    </source>
</evidence>
<gene>
    <name evidence="2" type="ORF">LTR77_010468</name>
</gene>
<organism evidence="2 3">
    <name type="scientific">Saxophila tyrrhenica</name>
    <dbReference type="NCBI Taxonomy" id="1690608"/>
    <lineage>
        <taxon>Eukaryota</taxon>
        <taxon>Fungi</taxon>
        <taxon>Dikarya</taxon>
        <taxon>Ascomycota</taxon>
        <taxon>Pezizomycotina</taxon>
        <taxon>Dothideomycetes</taxon>
        <taxon>Dothideomycetidae</taxon>
        <taxon>Mycosphaerellales</taxon>
        <taxon>Extremaceae</taxon>
        <taxon>Saxophila</taxon>
    </lineage>
</organism>
<comment type="caution">
    <text evidence="2">The sequence shown here is derived from an EMBL/GenBank/DDBJ whole genome shotgun (WGS) entry which is preliminary data.</text>
</comment>
<reference evidence="2 3" key="1">
    <citation type="submission" date="2023-08" db="EMBL/GenBank/DDBJ databases">
        <title>Black Yeasts Isolated from many extreme environments.</title>
        <authorList>
            <person name="Coleine C."/>
            <person name="Stajich J.E."/>
            <person name="Selbmann L."/>
        </authorList>
    </citation>
    <scope>NUCLEOTIDE SEQUENCE [LARGE SCALE GENOMIC DNA]</scope>
    <source>
        <strain evidence="2 3">CCFEE 5935</strain>
    </source>
</reference>
<dbReference type="AlphaFoldDB" id="A0AAV9NVZ1"/>